<comment type="caution">
    <text evidence="2">The sequence shown here is derived from an EMBL/GenBank/DDBJ whole genome shotgun (WGS) entry which is preliminary data.</text>
</comment>
<evidence type="ECO:0000313" key="2">
    <source>
        <dbReference type="EMBL" id="RCK78177.1"/>
    </source>
</evidence>
<feature type="region of interest" description="Disordered" evidence="1">
    <location>
        <begin position="330"/>
        <end position="395"/>
    </location>
</feature>
<evidence type="ECO:0000313" key="3">
    <source>
        <dbReference type="Proteomes" id="UP000252355"/>
    </source>
</evidence>
<reference evidence="2 3" key="1">
    <citation type="submission" date="2018-05" db="EMBL/GenBank/DDBJ databases">
        <title>A metagenomic window into the 2 km-deep terrestrial subsurface aquifer revealed taxonomically and functionally diverse microbial community comprising novel uncultured bacterial lineages.</title>
        <authorList>
            <person name="Kadnikov V.V."/>
            <person name="Mardanov A.V."/>
            <person name="Beletsky A.V."/>
            <person name="Banks D."/>
            <person name="Pimenov N.V."/>
            <person name="Frank Y.A."/>
            <person name="Karnachuk O.V."/>
            <person name="Ravin N.V."/>
        </authorList>
    </citation>
    <scope>NUCLEOTIDE SEQUENCE [LARGE SCALE GENOMIC DNA]</scope>
    <source>
        <strain evidence="2">BY5</strain>
    </source>
</reference>
<keyword evidence="2" id="KW-0418">Kinase</keyword>
<dbReference type="SUPFAM" id="SSF53067">
    <property type="entry name" value="Actin-like ATPase domain"/>
    <property type="match status" value="1"/>
</dbReference>
<feature type="compositionally biased region" description="Basic and acidic residues" evidence="1">
    <location>
        <begin position="385"/>
        <end position="395"/>
    </location>
</feature>
<gene>
    <name evidence="2" type="ORF">OZSIB_1693</name>
</gene>
<dbReference type="Proteomes" id="UP000252355">
    <property type="component" value="Unassembled WGS sequence"/>
</dbReference>
<name>A0A367ZJZ4_9BACT</name>
<evidence type="ECO:0000256" key="1">
    <source>
        <dbReference type="SAM" id="MobiDB-lite"/>
    </source>
</evidence>
<protein>
    <submittedName>
        <fullName evidence="2">N-acetylglucosamine kinase of eukaryotic type</fullName>
    </submittedName>
</protein>
<accession>A0A367ZJZ4</accession>
<sequence>MVFITLDIGGTAARGFAVRWPAGPVVPLAAPSRNLRLIVDLELGQLLLAVREQAAAGGLGEPPAVWLIGAAGGRPDHDRPRLTTLLDDLGAATAGVEVWRDFEANQAAAFAGGDGVLSVNGTGSVVYGHWQGREGRRGGWGYLLEEVPSAGVCGRWAVQAILHALSGAPVSEVWPALLAARLPVAFDSLSALLDHLYATPSPQKVLGSFAPLLTRAADLGCAWSRARLRDGFTVWAHDLVRLAAELALPVPAPVAVLGGLWRHWPGARELASQILNEVCPGRFALQAPRYDPAWGPLLRYLATDEGARTVGAPSPAAALLQASRLIERLSGGSAEPPPARSAEAAVAERRDSALASSAVGQAEGSATPPAPAATDTPPAAGGEGPADRAGDSAGR</sequence>
<dbReference type="Gene3D" id="3.30.420.40">
    <property type="match status" value="2"/>
</dbReference>
<proteinExistence type="predicted"/>
<dbReference type="InterPro" id="IPR043129">
    <property type="entry name" value="ATPase_NBD"/>
</dbReference>
<feature type="compositionally biased region" description="Low complexity" evidence="1">
    <location>
        <begin position="362"/>
        <end position="380"/>
    </location>
</feature>
<organism evidence="2 3">
    <name type="scientific">Candidatus Ozemobacter sibiricus</name>
    <dbReference type="NCBI Taxonomy" id="2268124"/>
    <lineage>
        <taxon>Bacteria</taxon>
        <taxon>Candidatus Ozemobacteria</taxon>
        <taxon>Candidatus Ozemobacterales</taxon>
        <taxon>Candidatus Ozemobacteraceae</taxon>
        <taxon>Candidatus Ozemobacter</taxon>
    </lineage>
</organism>
<dbReference type="GO" id="GO:0016301">
    <property type="term" value="F:kinase activity"/>
    <property type="evidence" value="ECO:0007669"/>
    <property type="project" value="UniProtKB-KW"/>
</dbReference>
<keyword evidence="2" id="KW-0808">Transferase</keyword>
<dbReference type="AlphaFoldDB" id="A0A367ZJZ4"/>
<dbReference type="EMBL" id="QOQW01000026">
    <property type="protein sequence ID" value="RCK78177.1"/>
    <property type="molecule type" value="Genomic_DNA"/>
</dbReference>